<dbReference type="RefSeq" id="WP_285521042.1">
    <property type="nucleotide sequence ID" value="NZ_JASNGB010000010.1"/>
</dbReference>
<dbReference type="Proteomes" id="UP001302059">
    <property type="component" value="Unassembled WGS sequence"/>
</dbReference>
<feature type="region of interest" description="Disordered" evidence="1">
    <location>
        <begin position="87"/>
        <end position="109"/>
    </location>
</feature>
<protein>
    <submittedName>
        <fullName evidence="2">Uncharacterized protein</fullName>
    </submittedName>
</protein>
<proteinExistence type="predicted"/>
<sequence length="128" mass="14033">MTKTKRPKKSAPVPQVRVVYEVTSNGEVRRVEASTVTELRDQLYGHLRDLDAYALAAIARLVTEERATVSTKTWSVKRVGVLQFTADDEPMPPKKRSRAPAPVLASEGPAAVQHPAPIFAGLEESDLL</sequence>
<dbReference type="EMBL" id="JASNGB010000010">
    <property type="protein sequence ID" value="MDL2343013.1"/>
    <property type="molecule type" value="Genomic_DNA"/>
</dbReference>
<accession>A0ABT7JGC1</accession>
<reference evidence="2 3" key="1">
    <citation type="submission" date="2023-05" db="EMBL/GenBank/DDBJ databases">
        <authorList>
            <person name="Gao F."/>
        </authorList>
    </citation>
    <scope>NUCLEOTIDE SEQUENCE [LARGE SCALE GENOMIC DNA]</scope>
    <source>
        <strain evidence="2 3">MIMF12</strain>
    </source>
</reference>
<comment type="caution">
    <text evidence="2">The sequence shown here is derived from an EMBL/GenBank/DDBJ whole genome shotgun (WGS) entry which is preliminary data.</text>
</comment>
<evidence type="ECO:0000256" key="1">
    <source>
        <dbReference type="SAM" id="MobiDB-lite"/>
    </source>
</evidence>
<name>A0ABT7JGC1_9DEIO</name>
<organism evidence="2 3">
    <name type="scientific">Deinococcus rhizophilus</name>
    <dbReference type="NCBI Taxonomy" id="3049544"/>
    <lineage>
        <taxon>Bacteria</taxon>
        <taxon>Thermotogati</taxon>
        <taxon>Deinococcota</taxon>
        <taxon>Deinococci</taxon>
        <taxon>Deinococcales</taxon>
        <taxon>Deinococcaceae</taxon>
        <taxon>Deinococcus</taxon>
    </lineage>
</organism>
<evidence type="ECO:0000313" key="2">
    <source>
        <dbReference type="EMBL" id="MDL2343013.1"/>
    </source>
</evidence>
<keyword evidence="3" id="KW-1185">Reference proteome</keyword>
<evidence type="ECO:0000313" key="3">
    <source>
        <dbReference type="Proteomes" id="UP001302059"/>
    </source>
</evidence>
<gene>
    <name evidence="2" type="ORF">QOL99_02490</name>
</gene>